<proteinExistence type="predicted"/>
<dbReference type="Proteomes" id="UP000887116">
    <property type="component" value="Unassembled WGS sequence"/>
</dbReference>
<accession>A0A8X6LJP9</accession>
<evidence type="ECO:0000313" key="2">
    <source>
        <dbReference type="Proteomes" id="UP000887116"/>
    </source>
</evidence>
<protein>
    <submittedName>
        <fullName evidence="1">Uncharacterized protein</fullName>
    </submittedName>
</protein>
<dbReference type="AlphaFoldDB" id="A0A8X6LJP9"/>
<dbReference type="OrthoDB" id="6427440at2759"/>
<sequence length="91" mass="10206">MQKDCKIYVRICHKCQIVNRRSANAYGQLQQLPIPTTQREIVSTEHVICLPQTRAGNTDMLVHIDHATRYIVAISSAFLGAHSVTEPCTIT</sequence>
<reference evidence="1" key="1">
    <citation type="submission" date="2020-07" db="EMBL/GenBank/DDBJ databases">
        <title>Multicomponent nature underlies the extraordinary mechanical properties of spider dragline silk.</title>
        <authorList>
            <person name="Kono N."/>
            <person name="Nakamura H."/>
            <person name="Mori M."/>
            <person name="Yoshida Y."/>
            <person name="Ohtoshi R."/>
            <person name="Malay A.D."/>
            <person name="Moran D.A.P."/>
            <person name="Tomita M."/>
            <person name="Numata K."/>
            <person name="Arakawa K."/>
        </authorList>
    </citation>
    <scope>NUCLEOTIDE SEQUENCE</scope>
</reference>
<organism evidence="1 2">
    <name type="scientific">Trichonephila clavata</name>
    <name type="common">Joro spider</name>
    <name type="synonym">Nephila clavata</name>
    <dbReference type="NCBI Taxonomy" id="2740835"/>
    <lineage>
        <taxon>Eukaryota</taxon>
        <taxon>Metazoa</taxon>
        <taxon>Ecdysozoa</taxon>
        <taxon>Arthropoda</taxon>
        <taxon>Chelicerata</taxon>
        <taxon>Arachnida</taxon>
        <taxon>Araneae</taxon>
        <taxon>Araneomorphae</taxon>
        <taxon>Entelegynae</taxon>
        <taxon>Araneoidea</taxon>
        <taxon>Nephilidae</taxon>
        <taxon>Trichonephila</taxon>
    </lineage>
</organism>
<dbReference type="EMBL" id="BMAO01006585">
    <property type="protein sequence ID" value="GFR09834.1"/>
    <property type="molecule type" value="Genomic_DNA"/>
</dbReference>
<gene>
    <name evidence="1" type="ORF">TNCT_583331</name>
</gene>
<evidence type="ECO:0000313" key="1">
    <source>
        <dbReference type="EMBL" id="GFR09834.1"/>
    </source>
</evidence>
<keyword evidence="2" id="KW-1185">Reference proteome</keyword>
<name>A0A8X6LJP9_TRICU</name>
<comment type="caution">
    <text evidence="1">The sequence shown here is derived from an EMBL/GenBank/DDBJ whole genome shotgun (WGS) entry which is preliminary data.</text>
</comment>